<dbReference type="EMBL" id="JADJMS010000002">
    <property type="protein sequence ID" value="MBK7413801.1"/>
    <property type="molecule type" value="Genomic_DNA"/>
</dbReference>
<feature type="signal peptide" evidence="1">
    <location>
        <begin position="1"/>
        <end position="22"/>
    </location>
</feature>
<gene>
    <name evidence="2" type="ORF">IPJ38_00325</name>
</gene>
<dbReference type="Pfam" id="PF01297">
    <property type="entry name" value="ZnuA"/>
    <property type="match status" value="1"/>
</dbReference>
<dbReference type="SUPFAM" id="SSF53807">
    <property type="entry name" value="Helical backbone' metal receptor"/>
    <property type="match status" value="1"/>
</dbReference>
<dbReference type="Gene3D" id="3.40.50.1980">
    <property type="entry name" value="Nitrogenase molybdenum iron protein domain"/>
    <property type="match status" value="2"/>
</dbReference>
<name>A0A935K7M2_9RHOO</name>
<dbReference type="InterPro" id="IPR050492">
    <property type="entry name" value="Bact_metal-bind_prot9"/>
</dbReference>
<dbReference type="GO" id="GO:0046872">
    <property type="term" value="F:metal ion binding"/>
    <property type="evidence" value="ECO:0007669"/>
    <property type="project" value="InterPro"/>
</dbReference>
<evidence type="ECO:0000256" key="1">
    <source>
        <dbReference type="SAM" id="SignalP"/>
    </source>
</evidence>
<dbReference type="PANTHER" id="PTHR42953">
    <property type="entry name" value="HIGH-AFFINITY ZINC UPTAKE SYSTEM PROTEIN ZNUA-RELATED"/>
    <property type="match status" value="1"/>
</dbReference>
<dbReference type="AlphaFoldDB" id="A0A935K7M2"/>
<comment type="caution">
    <text evidence="2">The sequence shown here is derived from an EMBL/GenBank/DDBJ whole genome shotgun (WGS) entry which is preliminary data.</text>
</comment>
<protein>
    <submittedName>
        <fullName evidence="2">Zinc ABC transporter substrate-binding protein</fullName>
    </submittedName>
</protein>
<dbReference type="GO" id="GO:0030001">
    <property type="term" value="P:metal ion transport"/>
    <property type="evidence" value="ECO:0007669"/>
    <property type="project" value="InterPro"/>
</dbReference>
<organism evidence="2 3">
    <name type="scientific">Candidatus Dechloromonas phosphorivorans</name>
    <dbReference type="NCBI Taxonomy" id="2899244"/>
    <lineage>
        <taxon>Bacteria</taxon>
        <taxon>Pseudomonadati</taxon>
        <taxon>Pseudomonadota</taxon>
        <taxon>Betaproteobacteria</taxon>
        <taxon>Rhodocyclales</taxon>
        <taxon>Azonexaceae</taxon>
        <taxon>Dechloromonas</taxon>
    </lineage>
</organism>
<evidence type="ECO:0000313" key="2">
    <source>
        <dbReference type="EMBL" id="MBK7413801.1"/>
    </source>
</evidence>
<accession>A0A935K7M2</accession>
<keyword evidence="1" id="KW-0732">Signal</keyword>
<sequence>MNKITQYLGISLLSLLSLPAFASLNIFATVPEWGALAKEIGGDKVNIYTATTALQDPHRIEAKPSLLAQARRAQLIVATGAELEIGWLPLVIRDSGNSAIQSGQPGYFEAASQVAMREVPQVLDRANGDVHAGGNPHIHLDPRNILKIGAALTTRMGEIDASNAEIYRANFKAFASKWQAATVRWETEAIPLRGVPVLVHHSSFVYLSAWLGLKDQGALEPKPGVEPSSGHLSALLERQKTTPARMVLRAAYQSEGPSQWIAGKAGIPAVLLPFTVGGTQEAGNLFGLFDDTIQRLLKATR</sequence>
<dbReference type="InterPro" id="IPR006127">
    <property type="entry name" value="ZnuA-like"/>
</dbReference>
<proteinExistence type="predicted"/>
<evidence type="ECO:0000313" key="3">
    <source>
        <dbReference type="Proteomes" id="UP000739411"/>
    </source>
</evidence>
<dbReference type="PANTHER" id="PTHR42953:SF2">
    <property type="entry name" value="ADHESION PROTEIN"/>
    <property type="match status" value="1"/>
</dbReference>
<reference evidence="2 3" key="1">
    <citation type="submission" date="2020-10" db="EMBL/GenBank/DDBJ databases">
        <title>Connecting structure to function with the recovery of over 1000 high-quality activated sludge metagenome-assembled genomes encoding full-length rRNA genes using long-read sequencing.</title>
        <authorList>
            <person name="Singleton C.M."/>
            <person name="Petriglieri F."/>
            <person name="Kristensen J.M."/>
            <person name="Kirkegaard R.H."/>
            <person name="Michaelsen T.Y."/>
            <person name="Andersen M.H."/>
            <person name="Karst S.M."/>
            <person name="Dueholm M.S."/>
            <person name="Nielsen P.H."/>
            <person name="Albertsen M."/>
        </authorList>
    </citation>
    <scope>NUCLEOTIDE SEQUENCE [LARGE SCALE GENOMIC DNA]</scope>
    <source>
        <strain evidence="2">EsbW_18-Q3-R4-48_BATAC.463</strain>
    </source>
</reference>
<dbReference type="Proteomes" id="UP000739411">
    <property type="component" value="Unassembled WGS sequence"/>
</dbReference>
<feature type="chain" id="PRO_5038079578" evidence="1">
    <location>
        <begin position="23"/>
        <end position="301"/>
    </location>
</feature>